<dbReference type="InterPro" id="IPR018656">
    <property type="entry name" value="DUF2087"/>
</dbReference>
<sequence length="194" mass="21591">MTKDLIPFSTPDISALARALGRELEACPGTPGHVQVLNMLARGVGYRNFQHLRASTRARPRLPPALSLQAARAALSEAPVPDAPLEARRILAVTRQFTEEGALQRWPKKASHRLLALWAVWARLPARRRFTEREMTAVLAPLHAFHDPALIRRNLVEAGLMTRTRDGSVYQRIERRPPPEALALIQALKTAARG</sequence>
<dbReference type="Proteomes" id="UP000321567">
    <property type="component" value="Unassembled WGS sequence"/>
</dbReference>
<protein>
    <recommendedName>
        <fullName evidence="1">DUF2087 domain-containing protein</fullName>
    </recommendedName>
</protein>
<dbReference type="Pfam" id="PF09860">
    <property type="entry name" value="DUF2087"/>
    <property type="match status" value="1"/>
</dbReference>
<evidence type="ECO:0000313" key="2">
    <source>
        <dbReference type="EMBL" id="GEO81631.1"/>
    </source>
</evidence>
<evidence type="ECO:0000313" key="3">
    <source>
        <dbReference type="Proteomes" id="UP000321567"/>
    </source>
</evidence>
<feature type="domain" description="DUF2087" evidence="1">
    <location>
        <begin position="103"/>
        <end position="172"/>
    </location>
</feature>
<reference evidence="2 3" key="1">
    <citation type="submission" date="2019-07" db="EMBL/GenBank/DDBJ databases">
        <title>Whole genome shotgun sequence of Rhodospirillum oryzae NBRC 107573.</title>
        <authorList>
            <person name="Hosoyama A."/>
            <person name="Uohara A."/>
            <person name="Ohji S."/>
            <person name="Ichikawa N."/>
        </authorList>
    </citation>
    <scope>NUCLEOTIDE SEQUENCE [LARGE SCALE GENOMIC DNA]</scope>
    <source>
        <strain evidence="2 3">NBRC 107573</strain>
    </source>
</reference>
<organism evidence="2 3">
    <name type="scientific">Pararhodospirillum oryzae</name>
    <dbReference type="NCBI Taxonomy" id="478448"/>
    <lineage>
        <taxon>Bacteria</taxon>
        <taxon>Pseudomonadati</taxon>
        <taxon>Pseudomonadota</taxon>
        <taxon>Alphaproteobacteria</taxon>
        <taxon>Rhodospirillales</taxon>
        <taxon>Rhodospirillaceae</taxon>
        <taxon>Pararhodospirillum</taxon>
    </lineage>
</organism>
<dbReference type="AlphaFoldDB" id="A0A512H863"/>
<comment type="caution">
    <text evidence="2">The sequence shown here is derived from an EMBL/GenBank/DDBJ whole genome shotgun (WGS) entry which is preliminary data.</text>
</comment>
<name>A0A512H863_9PROT</name>
<dbReference type="OrthoDB" id="6867569at2"/>
<proteinExistence type="predicted"/>
<dbReference type="RefSeq" id="WP_147163664.1">
    <property type="nucleotide sequence ID" value="NZ_BJZO01000042.1"/>
</dbReference>
<accession>A0A512H863</accession>
<evidence type="ECO:0000259" key="1">
    <source>
        <dbReference type="Pfam" id="PF09860"/>
    </source>
</evidence>
<gene>
    <name evidence="2" type="ORF">ROR02_17620</name>
</gene>
<dbReference type="EMBL" id="BJZO01000042">
    <property type="protein sequence ID" value="GEO81631.1"/>
    <property type="molecule type" value="Genomic_DNA"/>
</dbReference>
<keyword evidence="3" id="KW-1185">Reference proteome</keyword>